<dbReference type="EMBL" id="WJQU01000004">
    <property type="protein sequence ID" value="KAJ6636319.1"/>
    <property type="molecule type" value="Genomic_DNA"/>
</dbReference>
<dbReference type="AlphaFoldDB" id="A0A9Q0MSR1"/>
<keyword evidence="2" id="KW-1185">Reference proteome</keyword>
<name>A0A9Q0MSR1_9DIPT</name>
<organism evidence="1 2">
    <name type="scientific">Pseudolycoriella hygida</name>
    <dbReference type="NCBI Taxonomy" id="35572"/>
    <lineage>
        <taxon>Eukaryota</taxon>
        <taxon>Metazoa</taxon>
        <taxon>Ecdysozoa</taxon>
        <taxon>Arthropoda</taxon>
        <taxon>Hexapoda</taxon>
        <taxon>Insecta</taxon>
        <taxon>Pterygota</taxon>
        <taxon>Neoptera</taxon>
        <taxon>Endopterygota</taxon>
        <taxon>Diptera</taxon>
        <taxon>Nematocera</taxon>
        <taxon>Sciaroidea</taxon>
        <taxon>Sciaridae</taxon>
        <taxon>Pseudolycoriella</taxon>
    </lineage>
</organism>
<accession>A0A9Q0MSR1</accession>
<protein>
    <submittedName>
        <fullName evidence="1">Uncharacterized protein</fullName>
    </submittedName>
</protein>
<feature type="non-terminal residue" evidence="1">
    <location>
        <position position="1"/>
    </location>
</feature>
<sequence length="45" mass="5066">MAYAKAWHGVNHEIKSGKFGEYNKIQQNIFLKMGSGADSPERIGR</sequence>
<comment type="caution">
    <text evidence="1">The sequence shown here is derived from an EMBL/GenBank/DDBJ whole genome shotgun (WGS) entry which is preliminary data.</text>
</comment>
<reference evidence="1" key="1">
    <citation type="submission" date="2022-07" db="EMBL/GenBank/DDBJ databases">
        <authorList>
            <person name="Trinca V."/>
            <person name="Uliana J.V.C."/>
            <person name="Torres T.T."/>
            <person name="Ward R.J."/>
            <person name="Monesi N."/>
        </authorList>
    </citation>
    <scope>NUCLEOTIDE SEQUENCE</scope>
    <source>
        <strain evidence="1">HSMRA1968</strain>
        <tissue evidence="1">Whole embryos</tissue>
    </source>
</reference>
<gene>
    <name evidence="1" type="ORF">Bhyg_14907</name>
</gene>
<dbReference type="Proteomes" id="UP001151699">
    <property type="component" value="Chromosome C"/>
</dbReference>
<evidence type="ECO:0000313" key="1">
    <source>
        <dbReference type="EMBL" id="KAJ6636319.1"/>
    </source>
</evidence>
<proteinExistence type="predicted"/>
<evidence type="ECO:0000313" key="2">
    <source>
        <dbReference type="Proteomes" id="UP001151699"/>
    </source>
</evidence>